<reference evidence="1 2" key="1">
    <citation type="submission" date="2018-03" db="EMBL/GenBank/DDBJ databases">
        <title>Comparative analysis of microorganisms from saline springs in Andes Mountain Range, Colombia.</title>
        <authorList>
            <person name="Rubin E."/>
        </authorList>
    </citation>
    <scope>NUCLEOTIDE SEQUENCE [LARGE SCALE GENOMIC DNA]</scope>
    <source>
        <strain evidence="1 2">CG 23</strain>
    </source>
</reference>
<dbReference type="EMBL" id="PVTX01000002">
    <property type="protein sequence ID" value="PRZ08828.1"/>
    <property type="molecule type" value="Genomic_DNA"/>
</dbReference>
<gene>
    <name evidence="1" type="ORF">BCL65_102375</name>
</gene>
<evidence type="ECO:0000313" key="2">
    <source>
        <dbReference type="Proteomes" id="UP000239895"/>
    </source>
</evidence>
<proteinExistence type="predicted"/>
<comment type="caution">
    <text evidence="1">The sequence shown here is derived from an EMBL/GenBank/DDBJ whole genome shotgun (WGS) entry which is preliminary data.</text>
</comment>
<name>A0ABX5EIA8_9MICO</name>
<dbReference type="Proteomes" id="UP000239895">
    <property type="component" value="Unassembled WGS sequence"/>
</dbReference>
<accession>A0ABX5EIA8</accession>
<protein>
    <submittedName>
        <fullName evidence="1">Uncharacterized protein</fullName>
    </submittedName>
</protein>
<evidence type="ECO:0000313" key="1">
    <source>
        <dbReference type="EMBL" id="PRZ08828.1"/>
    </source>
</evidence>
<organism evidence="1 2">
    <name type="scientific">Isoptericola halotolerans</name>
    <dbReference type="NCBI Taxonomy" id="300560"/>
    <lineage>
        <taxon>Bacteria</taxon>
        <taxon>Bacillati</taxon>
        <taxon>Actinomycetota</taxon>
        <taxon>Actinomycetes</taxon>
        <taxon>Micrococcales</taxon>
        <taxon>Promicromonosporaceae</taxon>
        <taxon>Isoptericola</taxon>
    </lineage>
</organism>
<sequence length="298" mass="32931">MVSVRLGYGLTVAPIDEKRALDHLNLVYRQLHKYDDRLQAAEPPIEEGSSLAQDEARSTLQPGNRAYFHLQVSYEFLRSIGILARATKSFNPLGVEQAMSRTALIAACKALYLLEPSASDDRLARCASLMLKDGESSLREVEDALKVLGEEDPMSATWAGWQTRLKAGPAQVKEQLRALGIERASLRGDGELFSTAGQYLDKVQPLQQSDEVEPSRSITSEAVLVRYWNQTSGYAHANMWPFLRIATPNSDGTGHLVSARLDDAVGLLSITYQVFESAYELLERRGRKHSPGAAFVGH</sequence>
<keyword evidence="2" id="KW-1185">Reference proteome</keyword>